<organism evidence="1 2">
    <name type="scientific">Emericella nidulans (strain FGSC A4 / ATCC 38163 / CBS 112.46 / NRRL 194 / M139)</name>
    <name type="common">Aspergillus nidulans</name>
    <dbReference type="NCBI Taxonomy" id="227321"/>
    <lineage>
        <taxon>Eukaryota</taxon>
        <taxon>Fungi</taxon>
        <taxon>Dikarya</taxon>
        <taxon>Ascomycota</taxon>
        <taxon>Pezizomycotina</taxon>
        <taxon>Eurotiomycetes</taxon>
        <taxon>Eurotiomycetidae</taxon>
        <taxon>Eurotiales</taxon>
        <taxon>Aspergillaceae</taxon>
        <taxon>Aspergillus</taxon>
        <taxon>Aspergillus subgen. Nidulantes</taxon>
    </lineage>
</organism>
<dbReference type="RefSeq" id="XP_050468198.1">
    <property type="nucleotide sequence ID" value="XM_050612256.1"/>
</dbReference>
<keyword evidence="2" id="KW-1185">Reference proteome</keyword>
<name>C8VFI5_EMENI</name>
<dbReference type="Proteomes" id="UP000000560">
    <property type="component" value="Chromosome V"/>
</dbReference>
<protein>
    <submittedName>
        <fullName evidence="1">Uncharacterized protein</fullName>
    </submittedName>
</protein>
<evidence type="ECO:0000313" key="2">
    <source>
        <dbReference type="Proteomes" id="UP000000560"/>
    </source>
</evidence>
<accession>C8VFI5</accession>
<evidence type="ECO:0000313" key="1">
    <source>
        <dbReference type="EMBL" id="CBF81272.1"/>
    </source>
</evidence>
<dbReference type="AlphaFoldDB" id="C8VFI5"/>
<reference evidence="2" key="2">
    <citation type="journal article" date="2009" name="Fungal Genet. Biol.">
        <title>The 2008 update of the Aspergillus nidulans genome annotation: a community effort.</title>
        <authorList>
            <person name="Wortman J.R."/>
            <person name="Gilsenan J.M."/>
            <person name="Joardar V."/>
            <person name="Deegan J."/>
            <person name="Clutterbuck J."/>
            <person name="Andersen M.R."/>
            <person name="Archer D."/>
            <person name="Bencina M."/>
            <person name="Braus G."/>
            <person name="Coutinho P."/>
            <person name="von Dohren H."/>
            <person name="Doonan J."/>
            <person name="Driessen A.J."/>
            <person name="Durek P."/>
            <person name="Espeso E."/>
            <person name="Fekete E."/>
            <person name="Flipphi M."/>
            <person name="Estrada C.G."/>
            <person name="Geysens S."/>
            <person name="Goldman G."/>
            <person name="de Groot P.W."/>
            <person name="Hansen K."/>
            <person name="Harris S.D."/>
            <person name="Heinekamp T."/>
            <person name="Helmstaedt K."/>
            <person name="Henrissat B."/>
            <person name="Hofmann G."/>
            <person name="Homan T."/>
            <person name="Horio T."/>
            <person name="Horiuchi H."/>
            <person name="James S."/>
            <person name="Jones M."/>
            <person name="Karaffa L."/>
            <person name="Karanyi Z."/>
            <person name="Kato M."/>
            <person name="Keller N."/>
            <person name="Kelly D.E."/>
            <person name="Kiel J.A."/>
            <person name="Kim J.M."/>
            <person name="van der Klei I.J."/>
            <person name="Klis F.M."/>
            <person name="Kovalchuk A."/>
            <person name="Krasevec N."/>
            <person name="Kubicek C.P."/>
            <person name="Liu B."/>
            <person name="Maccabe A."/>
            <person name="Meyer V."/>
            <person name="Mirabito P."/>
            <person name="Miskei M."/>
            <person name="Mos M."/>
            <person name="Mullins J."/>
            <person name="Nelson D.R."/>
            <person name="Nielsen J."/>
            <person name="Oakley B.R."/>
            <person name="Osmani S.A."/>
            <person name="Pakula T."/>
            <person name="Paszewski A."/>
            <person name="Paulsen I."/>
            <person name="Pilsyk S."/>
            <person name="Pocsi I."/>
            <person name="Punt P.J."/>
            <person name="Ram A.F."/>
            <person name="Ren Q."/>
            <person name="Robellet X."/>
            <person name="Robson G."/>
            <person name="Seiboth B."/>
            <person name="van Solingen P."/>
            <person name="Specht T."/>
            <person name="Sun J."/>
            <person name="Taheri-Talesh N."/>
            <person name="Takeshita N."/>
            <person name="Ussery D."/>
            <person name="vanKuyk P.A."/>
            <person name="Visser H."/>
            <person name="van de Vondervoort P.J."/>
            <person name="de Vries R.P."/>
            <person name="Walton J."/>
            <person name="Xiang X."/>
            <person name="Xiong Y."/>
            <person name="Zeng A.P."/>
            <person name="Brandt B.W."/>
            <person name="Cornell M.J."/>
            <person name="van den Hondel C.A."/>
            <person name="Visser J."/>
            <person name="Oliver S.G."/>
            <person name="Turner G."/>
        </authorList>
    </citation>
    <scope>GENOME REANNOTATION</scope>
    <source>
        <strain evidence="2">FGSC A4 / ATCC 38163 / CBS 112.46 / NRRL 194 / M139</strain>
    </source>
</reference>
<gene>
    <name evidence="1" type="ORF">ANIA_10725</name>
</gene>
<dbReference type="KEGG" id="ani:ANIA_10725"/>
<dbReference type="HOGENOM" id="CLU_3159980_0_0_1"/>
<proteinExistence type="predicted"/>
<dbReference type="InParanoid" id="C8VFI5"/>
<sequence length="48" mass="5439">MPCQCQCGVNNTQKMRMSDIETMQSELAISNMKTEGEWYGLLLAMHDA</sequence>
<dbReference type="EMBL" id="BN001305">
    <property type="protein sequence ID" value="CBF81272.1"/>
    <property type="molecule type" value="Genomic_DNA"/>
</dbReference>
<reference evidence="2" key="1">
    <citation type="journal article" date="2005" name="Nature">
        <title>Sequencing of Aspergillus nidulans and comparative analysis with A. fumigatus and A. oryzae.</title>
        <authorList>
            <person name="Galagan J.E."/>
            <person name="Calvo S.E."/>
            <person name="Cuomo C."/>
            <person name="Ma L.J."/>
            <person name="Wortman J.R."/>
            <person name="Batzoglou S."/>
            <person name="Lee S.I."/>
            <person name="Basturkmen M."/>
            <person name="Spevak C.C."/>
            <person name="Clutterbuck J."/>
            <person name="Kapitonov V."/>
            <person name="Jurka J."/>
            <person name="Scazzocchio C."/>
            <person name="Farman M."/>
            <person name="Butler J."/>
            <person name="Purcell S."/>
            <person name="Harris S."/>
            <person name="Braus G.H."/>
            <person name="Draht O."/>
            <person name="Busch S."/>
            <person name="D'Enfert C."/>
            <person name="Bouchier C."/>
            <person name="Goldman G.H."/>
            <person name="Bell-Pedersen D."/>
            <person name="Griffiths-Jones S."/>
            <person name="Doonan J.H."/>
            <person name="Yu J."/>
            <person name="Vienken K."/>
            <person name="Pain A."/>
            <person name="Freitag M."/>
            <person name="Selker E.U."/>
            <person name="Archer D.B."/>
            <person name="Penalva M.A."/>
            <person name="Oakley B.R."/>
            <person name="Momany M."/>
            <person name="Tanaka T."/>
            <person name="Kumagai T."/>
            <person name="Asai K."/>
            <person name="Machida M."/>
            <person name="Nierman W.C."/>
            <person name="Denning D.W."/>
            <person name="Caddick M."/>
            <person name="Hynes M."/>
            <person name="Paoletti M."/>
            <person name="Fischer R."/>
            <person name="Miller B."/>
            <person name="Dyer P."/>
            <person name="Sachs M.S."/>
            <person name="Osmani S.A."/>
            <person name="Birren B.W."/>
        </authorList>
    </citation>
    <scope>NUCLEOTIDE SEQUENCE [LARGE SCALE GENOMIC DNA]</scope>
    <source>
        <strain evidence="2">FGSC A4 / ATCC 38163 / CBS 112.46 / NRRL 194 / M139</strain>
    </source>
</reference>
<dbReference type="GeneID" id="74896565"/>